<reference evidence="1 2" key="1">
    <citation type="submission" date="2016-12" db="EMBL/GenBank/DDBJ databases">
        <title>Genomic comparison of strains in the 'Actinomyces naeslundii' group.</title>
        <authorList>
            <person name="Mughal S.R."/>
            <person name="Do T."/>
            <person name="Gilbert S.C."/>
            <person name="Witherden E.A."/>
            <person name="Didelot X."/>
            <person name="Beighton D."/>
        </authorList>
    </citation>
    <scope>NUCLEOTIDE SEQUENCE [LARGE SCALE GENOMIC DNA]</scope>
    <source>
        <strain evidence="1 2">R21091</strain>
    </source>
</reference>
<organism evidence="1 2">
    <name type="scientific">Actinomyces oris</name>
    <dbReference type="NCBI Taxonomy" id="544580"/>
    <lineage>
        <taxon>Bacteria</taxon>
        <taxon>Bacillati</taxon>
        <taxon>Actinomycetota</taxon>
        <taxon>Actinomycetes</taxon>
        <taxon>Actinomycetales</taxon>
        <taxon>Actinomycetaceae</taxon>
        <taxon>Actinomyces</taxon>
    </lineage>
</organism>
<sequence>MRGWRALREIMGLVRFQGRVFRGGDGAGSHMTVQALDGTRSAECLHRFRSGHNLTIETCSEHSHDVVEVRHLRLWLWLS</sequence>
<protein>
    <submittedName>
        <fullName evidence="1">Uncharacterized protein</fullName>
    </submittedName>
</protein>
<gene>
    <name evidence="1" type="ORF">BKH31_12645</name>
</gene>
<accession>A0A1Q8V5E7</accession>
<evidence type="ECO:0000313" key="2">
    <source>
        <dbReference type="Proteomes" id="UP000186471"/>
    </source>
</evidence>
<feature type="non-terminal residue" evidence="1">
    <location>
        <position position="79"/>
    </location>
</feature>
<dbReference type="AlphaFoldDB" id="A0A1Q8V5E7"/>
<evidence type="ECO:0000313" key="1">
    <source>
        <dbReference type="EMBL" id="OLO43325.1"/>
    </source>
</evidence>
<proteinExistence type="predicted"/>
<comment type="caution">
    <text evidence="1">The sequence shown here is derived from an EMBL/GenBank/DDBJ whole genome shotgun (WGS) entry which is preliminary data.</text>
</comment>
<dbReference type="Proteomes" id="UP000186471">
    <property type="component" value="Unassembled WGS sequence"/>
</dbReference>
<name>A0A1Q8V5E7_9ACTO</name>
<dbReference type="EMBL" id="MSKK01000069">
    <property type="protein sequence ID" value="OLO43325.1"/>
    <property type="molecule type" value="Genomic_DNA"/>
</dbReference>